<evidence type="ECO:0000256" key="3">
    <source>
        <dbReference type="ARBA" id="ARBA00005119"/>
    </source>
</evidence>
<gene>
    <name evidence="20" type="ORF">SD28_02275</name>
</gene>
<dbReference type="GO" id="GO:0004605">
    <property type="term" value="F:phosphatidate cytidylyltransferase activity"/>
    <property type="evidence" value="ECO:0007669"/>
    <property type="project" value="UniProtKB-EC"/>
</dbReference>
<feature type="transmembrane region" description="Helical" evidence="19">
    <location>
        <begin position="129"/>
        <end position="148"/>
    </location>
</feature>
<keyword evidence="14" id="KW-0443">Lipid metabolism</keyword>
<dbReference type="EC" id="2.7.7.41" evidence="6 18"/>
<feature type="transmembrane region" description="Helical" evidence="19">
    <location>
        <begin position="57"/>
        <end position="84"/>
    </location>
</feature>
<name>A0A0A8E4P4_9GAMM</name>
<feature type="transmembrane region" description="Helical" evidence="19">
    <location>
        <begin position="9"/>
        <end position="37"/>
    </location>
</feature>
<evidence type="ECO:0000256" key="6">
    <source>
        <dbReference type="ARBA" id="ARBA00012487"/>
    </source>
</evidence>
<comment type="catalytic activity">
    <reaction evidence="1 18">
        <text>a 1,2-diacyl-sn-glycero-3-phosphate + CTP + H(+) = a CDP-1,2-diacyl-sn-glycerol + diphosphate</text>
        <dbReference type="Rhea" id="RHEA:16229"/>
        <dbReference type="ChEBI" id="CHEBI:15378"/>
        <dbReference type="ChEBI" id="CHEBI:33019"/>
        <dbReference type="ChEBI" id="CHEBI:37563"/>
        <dbReference type="ChEBI" id="CHEBI:58332"/>
        <dbReference type="ChEBI" id="CHEBI:58608"/>
        <dbReference type="EC" id="2.7.7.41"/>
    </reaction>
</comment>
<comment type="similarity">
    <text evidence="5 18">Belongs to the CDS family.</text>
</comment>
<evidence type="ECO:0000256" key="16">
    <source>
        <dbReference type="ARBA" id="ARBA00023209"/>
    </source>
</evidence>
<keyword evidence="8" id="KW-1003">Cell membrane</keyword>
<evidence type="ECO:0000256" key="14">
    <source>
        <dbReference type="ARBA" id="ARBA00023098"/>
    </source>
</evidence>
<feature type="transmembrane region" description="Helical" evidence="19">
    <location>
        <begin position="105"/>
        <end position="123"/>
    </location>
</feature>
<evidence type="ECO:0000256" key="7">
    <source>
        <dbReference type="ARBA" id="ARBA00019373"/>
    </source>
</evidence>
<evidence type="ECO:0000256" key="9">
    <source>
        <dbReference type="ARBA" id="ARBA00022516"/>
    </source>
</evidence>
<evidence type="ECO:0000256" key="15">
    <source>
        <dbReference type="ARBA" id="ARBA00023136"/>
    </source>
</evidence>
<comment type="subcellular location">
    <subcellularLocation>
        <location evidence="2">Cell membrane</location>
        <topology evidence="2">Multi-pass membrane protein</topology>
    </subcellularLocation>
</comment>
<keyword evidence="17" id="KW-1208">Phospholipid metabolism</keyword>
<dbReference type="AlphaFoldDB" id="A0A0A8E4P4"/>
<keyword evidence="12 18" id="KW-0548">Nucleotidyltransferase</keyword>
<evidence type="ECO:0000313" key="21">
    <source>
        <dbReference type="Proteomes" id="UP000031104"/>
    </source>
</evidence>
<dbReference type="GO" id="GO:0005886">
    <property type="term" value="C:plasma membrane"/>
    <property type="evidence" value="ECO:0007669"/>
    <property type="project" value="UniProtKB-SubCell"/>
</dbReference>
<protein>
    <recommendedName>
        <fullName evidence="7 18">Phosphatidate cytidylyltransferase</fullName>
        <ecNumber evidence="6 18">2.7.7.41</ecNumber>
    </recommendedName>
</protein>
<dbReference type="PROSITE" id="PS01315">
    <property type="entry name" value="CDS"/>
    <property type="match status" value="1"/>
</dbReference>
<keyword evidence="11 18" id="KW-0812">Transmembrane</keyword>
<dbReference type="RefSeq" id="WP_039123567.1">
    <property type="nucleotide sequence ID" value="NZ_CP010427.1"/>
</dbReference>
<evidence type="ECO:0000256" key="5">
    <source>
        <dbReference type="ARBA" id="ARBA00010185"/>
    </source>
</evidence>
<evidence type="ECO:0000256" key="2">
    <source>
        <dbReference type="ARBA" id="ARBA00004651"/>
    </source>
</evidence>
<comment type="pathway">
    <text evidence="3 18">Phospholipid metabolism; CDP-diacylglycerol biosynthesis; CDP-diacylglycerol from sn-glycerol 3-phosphate: step 3/3.</text>
</comment>
<evidence type="ECO:0000256" key="1">
    <source>
        <dbReference type="ARBA" id="ARBA00001698"/>
    </source>
</evidence>
<organism evidence="20 21">
    <name type="scientific">Allofrancisella guangzhouensis</name>
    <dbReference type="NCBI Taxonomy" id="594679"/>
    <lineage>
        <taxon>Bacteria</taxon>
        <taxon>Pseudomonadati</taxon>
        <taxon>Pseudomonadota</taxon>
        <taxon>Gammaproteobacteria</taxon>
        <taxon>Thiotrichales</taxon>
        <taxon>Francisellaceae</taxon>
        <taxon>Allofrancisella</taxon>
    </lineage>
</organism>
<dbReference type="PANTHER" id="PTHR46382">
    <property type="entry name" value="PHOSPHATIDATE CYTIDYLYLTRANSFERASE"/>
    <property type="match status" value="1"/>
</dbReference>
<sequence>MKERIVTGIVLVLVVFGFLLYSSDYLFGVGVFGVAILSAYEWLKLAKVPEECMVKNLVIFSVAIFLVSGFFVYLQFIFPLFWMYAIFKLSQYERQKMDSLTTNQILLMGLFAISPFCASLYVLHNNGVAWIFMFILVIAAADSVAYFTGKAIGKKKMLPRLSPNKTVEGLFGGLLGAVIVAVIFLFFMNLSVVQYFFMVAISAVVAIVSVVGDVFESMMKRIAGVKDSGNILPGHGGILDRLDGYMPTLPLFVLLGHIVGVFVI</sequence>
<evidence type="ECO:0000256" key="11">
    <source>
        <dbReference type="ARBA" id="ARBA00022692"/>
    </source>
</evidence>
<keyword evidence="9" id="KW-0444">Lipid biosynthesis</keyword>
<feature type="transmembrane region" description="Helical" evidence="19">
    <location>
        <begin position="194"/>
        <end position="215"/>
    </location>
</feature>
<feature type="transmembrane region" description="Helical" evidence="19">
    <location>
        <begin position="169"/>
        <end position="188"/>
    </location>
</feature>
<dbReference type="UniPathway" id="UPA00557">
    <property type="reaction ID" value="UER00614"/>
</dbReference>
<dbReference type="KEGG" id="fgu:SD28_02275"/>
<dbReference type="GO" id="GO:0016024">
    <property type="term" value="P:CDP-diacylglycerol biosynthetic process"/>
    <property type="evidence" value="ECO:0007669"/>
    <property type="project" value="UniProtKB-UniPathway"/>
</dbReference>
<keyword evidence="13 19" id="KW-1133">Transmembrane helix</keyword>
<evidence type="ECO:0000256" key="17">
    <source>
        <dbReference type="ARBA" id="ARBA00023264"/>
    </source>
</evidence>
<evidence type="ECO:0000256" key="8">
    <source>
        <dbReference type="ARBA" id="ARBA00022475"/>
    </source>
</evidence>
<evidence type="ECO:0000256" key="12">
    <source>
        <dbReference type="ARBA" id="ARBA00022695"/>
    </source>
</evidence>
<proteinExistence type="inferred from homology"/>
<evidence type="ECO:0000256" key="18">
    <source>
        <dbReference type="RuleBase" id="RU003938"/>
    </source>
</evidence>
<dbReference type="OrthoDB" id="9799199at2"/>
<keyword evidence="21" id="KW-1185">Reference proteome</keyword>
<dbReference type="InterPro" id="IPR000374">
    <property type="entry name" value="PC_trans"/>
</dbReference>
<evidence type="ECO:0000256" key="19">
    <source>
        <dbReference type="SAM" id="Phobius"/>
    </source>
</evidence>
<dbReference type="EMBL" id="CP010427">
    <property type="protein sequence ID" value="AJC48557.1"/>
    <property type="molecule type" value="Genomic_DNA"/>
</dbReference>
<dbReference type="STRING" id="594679.SD28_02275"/>
<keyword evidence="16" id="KW-0594">Phospholipid biosynthesis</keyword>
<dbReference type="Proteomes" id="UP000031104">
    <property type="component" value="Chromosome"/>
</dbReference>
<keyword evidence="10 18" id="KW-0808">Transferase</keyword>
<comment type="pathway">
    <text evidence="4">Lipid metabolism.</text>
</comment>
<dbReference type="PANTHER" id="PTHR46382:SF1">
    <property type="entry name" value="PHOSPHATIDATE CYTIDYLYLTRANSFERASE"/>
    <property type="match status" value="1"/>
</dbReference>
<dbReference type="HOGENOM" id="CLU_037294_1_0_6"/>
<evidence type="ECO:0000256" key="10">
    <source>
        <dbReference type="ARBA" id="ARBA00022679"/>
    </source>
</evidence>
<evidence type="ECO:0000256" key="4">
    <source>
        <dbReference type="ARBA" id="ARBA00005189"/>
    </source>
</evidence>
<reference evidence="20 21" key="1">
    <citation type="submission" date="2014-12" db="EMBL/GenBank/DDBJ databases">
        <title>Complete genome sequence of Francisella guanzhouensis strain 08HL01032 isolated from air-conditioning system in China.</title>
        <authorList>
            <person name="Svensson D."/>
            <person name="Ohrman C."/>
            <person name="Backman S."/>
            <person name="Karlsson E."/>
            <person name="Nilsson E."/>
            <person name="Bystrom M."/>
            <person name="Larkeryd A."/>
            <person name="Stenberg P."/>
            <person name="Scholtz H.C."/>
            <person name="Forsman M."/>
            <person name="Sjodin A."/>
        </authorList>
    </citation>
    <scope>NUCLEOTIDE SEQUENCE [LARGE SCALE GENOMIC DNA]</scope>
    <source>
        <strain evidence="20 21">08HL01032</strain>
    </source>
</reference>
<evidence type="ECO:0000313" key="20">
    <source>
        <dbReference type="EMBL" id="AJC48557.1"/>
    </source>
</evidence>
<dbReference type="Pfam" id="PF01148">
    <property type="entry name" value="CTP_transf_1"/>
    <property type="match status" value="1"/>
</dbReference>
<accession>A0A0A8E4P4</accession>
<evidence type="ECO:0000256" key="13">
    <source>
        <dbReference type="ARBA" id="ARBA00022989"/>
    </source>
</evidence>
<keyword evidence="15 19" id="KW-0472">Membrane</keyword>